<dbReference type="EMBL" id="CP024176">
    <property type="protein sequence ID" value="ATQ83942.1"/>
    <property type="molecule type" value="Genomic_DNA"/>
</dbReference>
<dbReference type="SFLD" id="SFLDG00358">
    <property type="entry name" value="Main_(cytGST)"/>
    <property type="match status" value="1"/>
</dbReference>
<protein>
    <submittedName>
        <fullName evidence="3">Glutathione S-transferase</fullName>
    </submittedName>
</protein>
<dbReference type="Gene3D" id="3.40.30.10">
    <property type="entry name" value="Glutaredoxin"/>
    <property type="match status" value="1"/>
</dbReference>
<reference evidence="3" key="1">
    <citation type="submission" date="2017-11" db="EMBL/GenBank/DDBJ databases">
        <title>Complete Genome Sequence from Moraxella oslensis YHS isolated from human skin.</title>
        <authorList>
            <person name="Lee K."/>
            <person name="Lim J.Y."/>
            <person name="Hwang I."/>
        </authorList>
    </citation>
    <scope>NUCLEOTIDE SEQUENCE</scope>
    <source>
        <strain evidence="3">YHS</strain>
    </source>
</reference>
<proteinExistence type="predicted"/>
<dbReference type="AlphaFoldDB" id="A0AAD0AET2"/>
<dbReference type="SUPFAM" id="SSF47616">
    <property type="entry name" value="GST C-terminal domain-like"/>
    <property type="match status" value="1"/>
</dbReference>
<dbReference type="Gene3D" id="1.20.1050.10">
    <property type="match status" value="1"/>
</dbReference>
<dbReference type="Pfam" id="PF13409">
    <property type="entry name" value="GST_N_2"/>
    <property type="match status" value="1"/>
</dbReference>
<dbReference type="InterPro" id="IPR036249">
    <property type="entry name" value="Thioredoxin-like_sf"/>
</dbReference>
<feature type="domain" description="GST N-terminal" evidence="1">
    <location>
        <begin position="1"/>
        <end position="82"/>
    </location>
</feature>
<dbReference type="InterPro" id="IPR004045">
    <property type="entry name" value="Glutathione_S-Trfase_N"/>
</dbReference>
<dbReference type="InterPro" id="IPR010987">
    <property type="entry name" value="Glutathione-S-Trfase_C-like"/>
</dbReference>
<gene>
    <name evidence="3" type="ORF">YHS_08955</name>
</gene>
<evidence type="ECO:0000313" key="3">
    <source>
        <dbReference type="EMBL" id="ATQ83942.1"/>
    </source>
</evidence>
<sequence>MQKLKLYGFKGACSFVPHTALNLTGVDYDLQLISHADSKKPDYLAKNPQGTVPLLAIEADGFYLAQNVAILHYLDEKFPQAHIFGKGSDKQKAKAHQWLGYANADVHKAFLPLFDAGAVIDDKDLQPKVAEKAQQRVIEIFKIANDNLADKDYMSGEFTIADVYLYVTLRWAHLLKLDLSGYRNLAKLINNVQSQPAVQKSLKEEGLDVIA</sequence>
<evidence type="ECO:0000259" key="1">
    <source>
        <dbReference type="PROSITE" id="PS50404"/>
    </source>
</evidence>
<organism evidence="3">
    <name type="scientific">Faucicola osloensis</name>
    <name type="common">Moraxella osloensis</name>
    <dbReference type="NCBI Taxonomy" id="34062"/>
    <lineage>
        <taxon>Bacteria</taxon>
        <taxon>Pseudomonadati</taxon>
        <taxon>Pseudomonadota</taxon>
        <taxon>Gammaproteobacteria</taxon>
        <taxon>Moraxellales</taxon>
        <taxon>Moraxellaceae</taxon>
        <taxon>Faucicola</taxon>
    </lineage>
</organism>
<dbReference type="SUPFAM" id="SSF52833">
    <property type="entry name" value="Thioredoxin-like"/>
    <property type="match status" value="1"/>
</dbReference>
<name>A0AAD0AET2_FAUOS</name>
<dbReference type="SFLD" id="SFLDG01150">
    <property type="entry name" value="Main.1:_Beta-like"/>
    <property type="match status" value="1"/>
</dbReference>
<dbReference type="SFLD" id="SFLDS00019">
    <property type="entry name" value="Glutathione_Transferase_(cytos"/>
    <property type="match status" value="1"/>
</dbReference>
<dbReference type="InterPro" id="IPR040079">
    <property type="entry name" value="Glutathione_S-Trfase"/>
</dbReference>
<dbReference type="PANTHER" id="PTHR44051">
    <property type="entry name" value="GLUTATHIONE S-TRANSFERASE-RELATED"/>
    <property type="match status" value="1"/>
</dbReference>
<evidence type="ECO:0000259" key="2">
    <source>
        <dbReference type="PROSITE" id="PS50405"/>
    </source>
</evidence>
<dbReference type="PANTHER" id="PTHR44051:SF8">
    <property type="entry name" value="GLUTATHIONE S-TRANSFERASE GSTA"/>
    <property type="match status" value="1"/>
</dbReference>
<dbReference type="CDD" id="cd03057">
    <property type="entry name" value="GST_N_Beta"/>
    <property type="match status" value="1"/>
</dbReference>
<dbReference type="PROSITE" id="PS50404">
    <property type="entry name" value="GST_NTER"/>
    <property type="match status" value="1"/>
</dbReference>
<dbReference type="Pfam" id="PF13410">
    <property type="entry name" value="GST_C_2"/>
    <property type="match status" value="1"/>
</dbReference>
<dbReference type="InterPro" id="IPR036282">
    <property type="entry name" value="Glutathione-S-Trfase_C_sf"/>
</dbReference>
<dbReference type="PROSITE" id="PS50405">
    <property type="entry name" value="GST_CTER"/>
    <property type="match status" value="1"/>
</dbReference>
<accession>A0AAD0AET2</accession>
<feature type="domain" description="GST C-terminal" evidence="2">
    <location>
        <begin position="88"/>
        <end position="211"/>
    </location>
</feature>
<dbReference type="CDD" id="cd03188">
    <property type="entry name" value="GST_C_Beta"/>
    <property type="match status" value="1"/>
</dbReference>